<dbReference type="InterPro" id="IPR050666">
    <property type="entry name" value="ESRP"/>
</dbReference>
<feature type="signal peptide" evidence="5">
    <location>
        <begin position="1"/>
        <end position="22"/>
    </location>
</feature>
<evidence type="ECO:0000256" key="5">
    <source>
        <dbReference type="SAM" id="SignalP"/>
    </source>
</evidence>
<reference evidence="8" key="1">
    <citation type="submission" date="2025-08" db="UniProtKB">
        <authorList>
            <consortium name="RefSeq"/>
        </authorList>
    </citation>
    <scope>IDENTIFICATION</scope>
</reference>
<dbReference type="SUPFAM" id="SSF54928">
    <property type="entry name" value="RNA-binding domain, RBD"/>
    <property type="match status" value="3"/>
</dbReference>
<evidence type="ECO:0000313" key="7">
    <source>
        <dbReference type="Proteomes" id="UP000515150"/>
    </source>
</evidence>
<dbReference type="KEGG" id="bspl:114842516"/>
<sequence length="473" mass="53006">MIRSSWAATTMSIILRLQGLDATASTQDIRKFFDHLHIPDGGVYVLGGHLKEAFIAFNTERDAQFAMRLTGHVLKGSKVTLHISNMAELEHKLTSLLKKRKRNKPSPKQRTGKRPQSSPDKSSPSLNAQLHDHKPGCLESPDPNASNLPLPNTATLETSPAQSVNISTAFLLGVCTVFQELQSSLKPQETPSSEEPKNTEQTPNSSLGYIRIFGLPVSATKDDICHFFRGLSVKEAIMNVELGPGNGCLVQFATMQDACDALDYNNQRLGSVCVEVRSATEKMWTSALQECKKEDHGERTKHNSGEETISHIQKPTCAFQPKRQAVNQLSFEVPKKPRPDKPSATLSPAMKHIVMVRNLSNKMTKTEIKELFGCPQIANKNVLHLLKNKNRTDTAFLIFNCTEDYDYAMNLDGYCLGSAVIEVSPVTERKMRDMLSYSQLNFLNQQNVGMRKNKDRRIKFAHQKREQIRCRRA</sequence>
<evidence type="ECO:0000256" key="3">
    <source>
        <dbReference type="PROSITE-ProRule" id="PRU00176"/>
    </source>
</evidence>
<keyword evidence="7" id="KW-1185">Reference proteome</keyword>
<feature type="compositionally biased region" description="Polar residues" evidence="4">
    <location>
        <begin position="143"/>
        <end position="154"/>
    </location>
</feature>
<evidence type="ECO:0000256" key="2">
    <source>
        <dbReference type="ARBA" id="ARBA00022884"/>
    </source>
</evidence>
<dbReference type="Pfam" id="PF00076">
    <property type="entry name" value="RRM_1"/>
    <property type="match status" value="1"/>
</dbReference>
<keyword evidence="2 3" id="KW-0694">RNA-binding</keyword>
<feature type="chain" id="PRO_5027833209" evidence="5">
    <location>
        <begin position="23"/>
        <end position="473"/>
    </location>
</feature>
<evidence type="ECO:0000256" key="4">
    <source>
        <dbReference type="SAM" id="MobiDB-lite"/>
    </source>
</evidence>
<dbReference type="Gene3D" id="3.30.70.330">
    <property type="match status" value="3"/>
</dbReference>
<dbReference type="PROSITE" id="PS50102">
    <property type="entry name" value="RRM"/>
    <property type="match status" value="1"/>
</dbReference>
<feature type="region of interest" description="Disordered" evidence="4">
    <location>
        <begin position="294"/>
        <end position="313"/>
    </location>
</feature>
<accession>A0A6P7KN65</accession>
<feature type="compositionally biased region" description="Basic and acidic residues" evidence="4">
    <location>
        <begin position="294"/>
        <end position="309"/>
    </location>
</feature>
<dbReference type="AlphaFoldDB" id="A0A6P7KN65"/>
<dbReference type="OrthoDB" id="2588702at2759"/>
<proteinExistence type="predicted"/>
<dbReference type="GeneID" id="114842516"/>
<dbReference type="InterPro" id="IPR035979">
    <property type="entry name" value="RBD_domain_sf"/>
</dbReference>
<dbReference type="SMART" id="SM00360">
    <property type="entry name" value="RRM"/>
    <property type="match status" value="3"/>
</dbReference>
<feature type="region of interest" description="Disordered" evidence="4">
    <location>
        <begin position="185"/>
        <end position="205"/>
    </location>
</feature>
<evidence type="ECO:0000256" key="1">
    <source>
        <dbReference type="ARBA" id="ARBA00022737"/>
    </source>
</evidence>
<feature type="compositionally biased region" description="Basic residues" evidence="4">
    <location>
        <begin position="97"/>
        <end position="113"/>
    </location>
</feature>
<dbReference type="CTD" id="777631"/>
<evidence type="ECO:0000313" key="8">
    <source>
        <dbReference type="RefSeq" id="XP_028983926.1"/>
    </source>
</evidence>
<feature type="compositionally biased region" description="Polar residues" evidence="4">
    <location>
        <begin position="114"/>
        <end position="128"/>
    </location>
</feature>
<organism evidence="7 8">
    <name type="scientific">Betta splendens</name>
    <name type="common">Siamese fighting fish</name>
    <dbReference type="NCBI Taxonomy" id="158456"/>
    <lineage>
        <taxon>Eukaryota</taxon>
        <taxon>Metazoa</taxon>
        <taxon>Chordata</taxon>
        <taxon>Craniata</taxon>
        <taxon>Vertebrata</taxon>
        <taxon>Euteleostomi</taxon>
        <taxon>Actinopterygii</taxon>
        <taxon>Neopterygii</taxon>
        <taxon>Teleostei</taxon>
        <taxon>Neoteleostei</taxon>
        <taxon>Acanthomorphata</taxon>
        <taxon>Anabantaria</taxon>
        <taxon>Anabantiformes</taxon>
        <taxon>Anabantoidei</taxon>
        <taxon>Osphronemidae</taxon>
        <taxon>Betta</taxon>
    </lineage>
</organism>
<dbReference type="InterPro" id="IPR012677">
    <property type="entry name" value="Nucleotide-bd_a/b_plait_sf"/>
</dbReference>
<dbReference type="InParanoid" id="A0A6P7KN65"/>
<dbReference type="GO" id="GO:0003723">
    <property type="term" value="F:RNA binding"/>
    <property type="evidence" value="ECO:0007669"/>
    <property type="project" value="UniProtKB-UniRule"/>
</dbReference>
<feature type="region of interest" description="Disordered" evidence="4">
    <location>
        <begin position="97"/>
        <end position="154"/>
    </location>
</feature>
<keyword evidence="1" id="KW-0677">Repeat</keyword>
<feature type="domain" description="RRM" evidence="6">
    <location>
        <begin position="352"/>
        <end position="428"/>
    </location>
</feature>
<dbReference type="Proteomes" id="UP000515150">
    <property type="component" value="Chromosome 16"/>
</dbReference>
<dbReference type="RefSeq" id="XP_028983926.1">
    <property type="nucleotide sequence ID" value="XM_029128093.3"/>
</dbReference>
<dbReference type="PANTHER" id="PTHR13976">
    <property type="entry name" value="HETEROGENEOUS NUCLEAR RIBONUCLEOPROTEIN-RELATED"/>
    <property type="match status" value="1"/>
</dbReference>
<keyword evidence="5" id="KW-0732">Signal</keyword>
<name>A0A6P7KN65_BETSP</name>
<protein>
    <submittedName>
        <fullName evidence="8">RNA binding motif protein 12Ba isoform X1</fullName>
    </submittedName>
</protein>
<dbReference type="InterPro" id="IPR000504">
    <property type="entry name" value="RRM_dom"/>
</dbReference>
<gene>
    <name evidence="8" type="primary">rbm12ba</name>
</gene>
<evidence type="ECO:0000259" key="6">
    <source>
        <dbReference type="PROSITE" id="PS50102"/>
    </source>
</evidence>